<comment type="caution">
    <text evidence="1">The sequence shown here is derived from an EMBL/GenBank/DDBJ whole genome shotgun (WGS) entry which is preliminary data.</text>
</comment>
<accession>A0ACC0GUL8</accession>
<protein>
    <submittedName>
        <fullName evidence="1">Crooked neck-like protein 1</fullName>
    </submittedName>
</protein>
<name>A0ACC0GUL8_9ERIC</name>
<evidence type="ECO:0000313" key="2">
    <source>
        <dbReference type="Proteomes" id="UP001060215"/>
    </source>
</evidence>
<gene>
    <name evidence="1" type="ORF">LOK49_LG08G02715</name>
</gene>
<dbReference type="Proteomes" id="UP001060215">
    <property type="component" value="Chromosome 9"/>
</dbReference>
<keyword evidence="2" id="KW-1185">Reference proteome</keyword>
<evidence type="ECO:0000313" key="1">
    <source>
        <dbReference type="EMBL" id="KAI8004152.1"/>
    </source>
</evidence>
<proteinExistence type="predicted"/>
<organism evidence="1 2">
    <name type="scientific">Camellia lanceoleosa</name>
    <dbReference type="NCBI Taxonomy" id="1840588"/>
    <lineage>
        <taxon>Eukaryota</taxon>
        <taxon>Viridiplantae</taxon>
        <taxon>Streptophyta</taxon>
        <taxon>Embryophyta</taxon>
        <taxon>Tracheophyta</taxon>
        <taxon>Spermatophyta</taxon>
        <taxon>Magnoliopsida</taxon>
        <taxon>eudicotyledons</taxon>
        <taxon>Gunneridae</taxon>
        <taxon>Pentapetalae</taxon>
        <taxon>asterids</taxon>
        <taxon>Ericales</taxon>
        <taxon>Theaceae</taxon>
        <taxon>Camellia</taxon>
    </lineage>
</organism>
<sequence>METSLQEIDQARCILELGIAQISLDKPENLWKAYVDFESNNDRERAIDLFEKLLERTKNVNEWLSYAMFEAFTDDGENLLKNEMQCIQRAQNIFERAVDYFRISASELKEDRAMLLEEWLRTEKSSGEIGDIDLVAAKQPLKVKKRRLIKTEDGSGGYESQSSNMKILEAAYKWKKQKYCL</sequence>
<reference evidence="1 2" key="1">
    <citation type="journal article" date="2022" name="Plant J.">
        <title>Chromosome-level genome of Camellia lanceoleosa provides a valuable resource for understanding genome evolution and self-incompatibility.</title>
        <authorList>
            <person name="Gong W."/>
            <person name="Xiao S."/>
            <person name="Wang L."/>
            <person name="Liao Z."/>
            <person name="Chang Y."/>
            <person name="Mo W."/>
            <person name="Hu G."/>
            <person name="Li W."/>
            <person name="Zhao G."/>
            <person name="Zhu H."/>
            <person name="Hu X."/>
            <person name="Ji K."/>
            <person name="Xiang X."/>
            <person name="Song Q."/>
            <person name="Yuan D."/>
            <person name="Jin S."/>
            <person name="Zhang L."/>
        </authorList>
    </citation>
    <scope>NUCLEOTIDE SEQUENCE [LARGE SCALE GENOMIC DNA]</scope>
    <source>
        <strain evidence="1">SQ_2022a</strain>
    </source>
</reference>
<dbReference type="EMBL" id="CM045766">
    <property type="protein sequence ID" value="KAI8004152.1"/>
    <property type="molecule type" value="Genomic_DNA"/>
</dbReference>